<evidence type="ECO:0000313" key="1">
    <source>
        <dbReference type="Proteomes" id="UP000887576"/>
    </source>
</evidence>
<name>A0AC34QBY7_9BILA</name>
<dbReference type="WBParaSite" id="JU765_v2.g14894.t1">
    <property type="protein sequence ID" value="JU765_v2.g14894.t1"/>
    <property type="gene ID" value="JU765_v2.g14894"/>
</dbReference>
<dbReference type="Proteomes" id="UP000887576">
    <property type="component" value="Unplaced"/>
</dbReference>
<accession>A0AC34QBY7</accession>
<reference evidence="2" key="1">
    <citation type="submission" date="2022-11" db="UniProtKB">
        <authorList>
            <consortium name="WormBaseParasite"/>
        </authorList>
    </citation>
    <scope>IDENTIFICATION</scope>
</reference>
<organism evidence="1 2">
    <name type="scientific">Panagrolaimus sp. JU765</name>
    <dbReference type="NCBI Taxonomy" id="591449"/>
    <lineage>
        <taxon>Eukaryota</taxon>
        <taxon>Metazoa</taxon>
        <taxon>Ecdysozoa</taxon>
        <taxon>Nematoda</taxon>
        <taxon>Chromadorea</taxon>
        <taxon>Rhabditida</taxon>
        <taxon>Tylenchina</taxon>
        <taxon>Panagrolaimomorpha</taxon>
        <taxon>Panagrolaimoidea</taxon>
        <taxon>Panagrolaimidae</taxon>
        <taxon>Panagrolaimus</taxon>
    </lineage>
</organism>
<sequence length="316" mass="35114">MNIADSYSSAPNPPIYYHDMHSPSQLTGLMPLQPHQNNYIHTGPFGGSDNWNASYGVTTASNVVAGSYSAATTPSFPSTGSILPCDIQNPHSLIHLGTDTQQLYPSTSTAQSSLWPTADHLYNLGNNAQIPNQRTQTAPTKTRRSRASAALNSEQGNNQPAHTYKWMEVKRAVVKPPAPKRKTVPCPDSNGTNRTNFTNHQLTELEKEYHTCKYLPRNRRTEIAQLLELNETQVKIWFQNRRMKEKKRKKEQDFLIKTLDIPGAKPVIPSNEQQMKWSSNGSNSSLSDGGHSTTSSSCSLSPSETSPKLADMIYRE</sequence>
<evidence type="ECO:0000313" key="2">
    <source>
        <dbReference type="WBParaSite" id="JU765_v2.g14894.t1"/>
    </source>
</evidence>
<proteinExistence type="predicted"/>
<protein>
    <submittedName>
        <fullName evidence="2">Homeobox domain-containing protein</fullName>
    </submittedName>
</protein>